<dbReference type="OMA" id="EGINEKC"/>
<feature type="region of interest" description="Disordered" evidence="2">
    <location>
        <begin position="347"/>
        <end position="397"/>
    </location>
</feature>
<keyword evidence="3" id="KW-0472">Membrane</keyword>
<evidence type="ECO:0000313" key="5">
    <source>
        <dbReference type="Proteomes" id="UP000054359"/>
    </source>
</evidence>
<keyword evidence="5" id="KW-1185">Reference proteome</keyword>
<keyword evidence="3" id="KW-1133">Transmembrane helix</keyword>
<evidence type="ECO:0000256" key="1">
    <source>
        <dbReference type="SAM" id="Coils"/>
    </source>
</evidence>
<evidence type="ECO:0000256" key="3">
    <source>
        <dbReference type="SAM" id="Phobius"/>
    </source>
</evidence>
<feature type="transmembrane region" description="Helical" evidence="3">
    <location>
        <begin position="25"/>
        <end position="43"/>
    </location>
</feature>
<feature type="compositionally biased region" description="Basic and acidic residues" evidence="2">
    <location>
        <begin position="347"/>
        <end position="366"/>
    </location>
</feature>
<keyword evidence="1" id="KW-0175">Coiled coil</keyword>
<dbReference type="PANTHER" id="PTHR22909:SF24">
    <property type="entry name" value="GOLGI INTEGRAL MEMBRANE PROTEIN 4-RELATED"/>
    <property type="match status" value="1"/>
</dbReference>
<accession>A0A087T0F8</accession>
<dbReference type="STRING" id="407821.A0A087T0F8"/>
<name>A0A087T0F8_STEMI</name>
<feature type="region of interest" description="Disordered" evidence="2">
    <location>
        <begin position="228"/>
        <end position="264"/>
    </location>
</feature>
<feature type="region of interest" description="Disordered" evidence="2">
    <location>
        <begin position="412"/>
        <end position="431"/>
    </location>
</feature>
<evidence type="ECO:0000313" key="4">
    <source>
        <dbReference type="EMBL" id="KFM58597.1"/>
    </source>
</evidence>
<feature type="compositionally biased region" description="Basic and acidic residues" evidence="2">
    <location>
        <begin position="294"/>
        <end position="303"/>
    </location>
</feature>
<feature type="compositionally biased region" description="Basic and acidic residues" evidence="2">
    <location>
        <begin position="380"/>
        <end position="392"/>
    </location>
</feature>
<protein>
    <submittedName>
        <fullName evidence="4">Golgi integral membrane protein 4</fullName>
    </submittedName>
</protein>
<reference evidence="4 5" key="1">
    <citation type="submission" date="2013-11" db="EMBL/GenBank/DDBJ databases">
        <title>Genome sequencing of Stegodyphus mimosarum.</title>
        <authorList>
            <person name="Bechsgaard J."/>
        </authorList>
    </citation>
    <scope>NUCLEOTIDE SEQUENCE [LARGE SCALE GENOMIC DNA]</scope>
</reference>
<dbReference type="AlphaFoldDB" id="A0A087T0F8"/>
<organism evidence="4 5">
    <name type="scientific">Stegodyphus mimosarum</name>
    <name type="common">African social velvet spider</name>
    <dbReference type="NCBI Taxonomy" id="407821"/>
    <lineage>
        <taxon>Eukaryota</taxon>
        <taxon>Metazoa</taxon>
        <taxon>Ecdysozoa</taxon>
        <taxon>Arthropoda</taxon>
        <taxon>Chelicerata</taxon>
        <taxon>Arachnida</taxon>
        <taxon>Araneae</taxon>
        <taxon>Araneomorphae</taxon>
        <taxon>Entelegynae</taxon>
        <taxon>Eresoidea</taxon>
        <taxon>Eresidae</taxon>
        <taxon>Stegodyphus</taxon>
    </lineage>
</organism>
<gene>
    <name evidence="4" type="ORF">X975_03890</name>
</gene>
<feature type="coiled-coil region" evidence="1">
    <location>
        <begin position="95"/>
        <end position="186"/>
    </location>
</feature>
<dbReference type="InterPro" id="IPR042336">
    <property type="entry name" value="GOLIM4"/>
</dbReference>
<feature type="region of interest" description="Disordered" evidence="2">
    <location>
        <begin position="283"/>
        <end position="312"/>
    </location>
</feature>
<dbReference type="PANTHER" id="PTHR22909">
    <property type="entry name" value="GOLGI INTEGRAL MEMBRANE PROTEIN 4"/>
    <property type="match status" value="1"/>
</dbReference>
<evidence type="ECO:0000256" key="2">
    <source>
        <dbReference type="SAM" id="MobiDB-lite"/>
    </source>
</evidence>
<feature type="non-terminal residue" evidence="4">
    <location>
        <position position="501"/>
    </location>
</feature>
<dbReference type="Proteomes" id="UP000054359">
    <property type="component" value="Unassembled WGS sequence"/>
</dbReference>
<keyword evidence="3" id="KW-0812">Transmembrane</keyword>
<dbReference type="GO" id="GO:0000139">
    <property type="term" value="C:Golgi membrane"/>
    <property type="evidence" value="ECO:0007669"/>
    <property type="project" value="InterPro"/>
</dbReference>
<sequence length="501" mass="56920">MGELESVSSTHPVFIVIMRNSRGKLFVYIAVLGVLCFIVFLLSTTHSSLKEMEGINEKCQQQRDSLSAQLQVVYEHKNRLEKSLQQEKTDHRHTKETNEKQLNELEIKLQELKDKGQKLETEITHLKTTYSELEEDKTQIENALKEQIKTLQSQKNLEIEKLQAHISELLAEKDKLEISNSNYIKKIEQHASEVTLCQLQHQQTKAELNICESNLRANNKVTVDIHEPAEVNTSVKSSKDGNLKTENNVQNQDKKVTQESETKSVNITKEKPVVLEKPHVLSANNLGDGVLPKPLEEKQEDSPKNVSPSEVAEVSEKKVAKLHVLDHVEEKYVDSKIDLVNGELKSNKLEPDAHQKAYHSQQKEQENYPQMLPPHNFDNMGDKDDHAAERGEYGPQYANPDIKQQVELPEFSPRHNGKWKNVIPPPRQANSDNAAAQMQDMMNKSPGDVNNADVQSALRVPPQDFGPIDNKIQEFKNAGAFVHRGADVHNVIDDKNYEEDN</sequence>
<dbReference type="EMBL" id="KK112808">
    <property type="protein sequence ID" value="KFM58597.1"/>
    <property type="molecule type" value="Genomic_DNA"/>
</dbReference>
<feature type="compositionally biased region" description="Basic and acidic residues" evidence="2">
    <location>
        <begin position="252"/>
        <end position="264"/>
    </location>
</feature>
<proteinExistence type="predicted"/>
<dbReference type="OrthoDB" id="6288648at2759"/>